<dbReference type="AlphaFoldDB" id="A0A1X7HA23"/>
<feature type="domain" description="GST N-terminal" evidence="2">
    <location>
        <begin position="1"/>
        <end position="82"/>
    </location>
</feature>
<dbReference type="RefSeq" id="WP_085230781.1">
    <property type="nucleotide sequence ID" value="NZ_BSQD01000023.1"/>
</dbReference>
<dbReference type="InterPro" id="IPR036282">
    <property type="entry name" value="Glutathione-S-Trfase_C_sf"/>
</dbReference>
<dbReference type="EMBL" id="FXAH01000026">
    <property type="protein sequence ID" value="SMF82417.1"/>
    <property type="molecule type" value="Genomic_DNA"/>
</dbReference>
<dbReference type="Gene3D" id="3.40.30.10">
    <property type="entry name" value="Glutaredoxin"/>
    <property type="match status" value="1"/>
</dbReference>
<dbReference type="CDD" id="cd03042">
    <property type="entry name" value="GST_N_Zeta"/>
    <property type="match status" value="1"/>
</dbReference>
<dbReference type="Proteomes" id="UP000192911">
    <property type="component" value="Unassembled WGS sequence"/>
</dbReference>
<dbReference type="STRING" id="28094.SAMN06295900_1265"/>
<keyword evidence="5" id="KW-1185">Reference proteome</keyword>
<gene>
    <name evidence="4" type="ORF">SAMN06295900_1265</name>
</gene>
<dbReference type="InterPro" id="IPR034330">
    <property type="entry name" value="GST_Zeta_C"/>
</dbReference>
<dbReference type="GeneID" id="95551862"/>
<dbReference type="GO" id="GO:0006559">
    <property type="term" value="P:L-phenylalanine catabolic process"/>
    <property type="evidence" value="ECO:0007669"/>
    <property type="project" value="TreeGrafter"/>
</dbReference>
<dbReference type="Pfam" id="PF13417">
    <property type="entry name" value="GST_N_3"/>
    <property type="match status" value="1"/>
</dbReference>
<accession>A0A1X7HA23</accession>
<dbReference type="InterPro" id="IPR040079">
    <property type="entry name" value="Glutathione_S-Trfase"/>
</dbReference>
<dbReference type="SUPFAM" id="SSF47616">
    <property type="entry name" value="GST C-terminal domain-like"/>
    <property type="match status" value="1"/>
</dbReference>
<evidence type="ECO:0000313" key="5">
    <source>
        <dbReference type="Proteomes" id="UP000192911"/>
    </source>
</evidence>
<evidence type="ECO:0000313" key="4">
    <source>
        <dbReference type="EMBL" id="SMF82417.1"/>
    </source>
</evidence>
<dbReference type="PROSITE" id="PS50405">
    <property type="entry name" value="GST_CTER"/>
    <property type="match status" value="1"/>
</dbReference>
<dbReference type="InterPro" id="IPR034333">
    <property type="entry name" value="GST_Zeta_N"/>
</dbReference>
<evidence type="ECO:0000259" key="3">
    <source>
        <dbReference type="PROSITE" id="PS50405"/>
    </source>
</evidence>
<dbReference type="GO" id="GO:0005737">
    <property type="term" value="C:cytoplasm"/>
    <property type="evidence" value="ECO:0007669"/>
    <property type="project" value="InterPro"/>
</dbReference>
<name>A0A1X7HA23_TRICW</name>
<dbReference type="GO" id="GO:0006749">
    <property type="term" value="P:glutathione metabolic process"/>
    <property type="evidence" value="ECO:0007669"/>
    <property type="project" value="TreeGrafter"/>
</dbReference>
<dbReference type="SFLD" id="SFLDS00019">
    <property type="entry name" value="Glutathione_Transferase_(cytos"/>
    <property type="match status" value="1"/>
</dbReference>
<protein>
    <submittedName>
        <fullName evidence="4">Maleylacetoacetate isomerase</fullName>
    </submittedName>
</protein>
<comment type="similarity">
    <text evidence="1">Belongs to the GST superfamily. Zeta family.</text>
</comment>
<dbReference type="Gene3D" id="1.20.1050.10">
    <property type="match status" value="1"/>
</dbReference>
<evidence type="ECO:0000256" key="1">
    <source>
        <dbReference type="ARBA" id="ARBA00010007"/>
    </source>
</evidence>
<dbReference type="PROSITE" id="PS50404">
    <property type="entry name" value="GST_NTER"/>
    <property type="match status" value="1"/>
</dbReference>
<feature type="domain" description="GST C-terminal" evidence="3">
    <location>
        <begin position="87"/>
        <end position="214"/>
    </location>
</feature>
<reference evidence="5" key="1">
    <citation type="submission" date="2017-04" db="EMBL/GenBank/DDBJ databases">
        <authorList>
            <person name="Varghese N."/>
            <person name="Submissions S."/>
        </authorList>
    </citation>
    <scope>NUCLEOTIDE SEQUENCE [LARGE SCALE GENOMIC DNA]</scope>
    <source>
        <strain evidence="5">Ballard 720</strain>
    </source>
</reference>
<keyword evidence="4" id="KW-0413">Isomerase</keyword>
<dbReference type="InterPro" id="IPR010987">
    <property type="entry name" value="Glutathione-S-Trfase_C-like"/>
</dbReference>
<proteinExistence type="inferred from homology"/>
<dbReference type="SFLD" id="SFLDG00358">
    <property type="entry name" value="Main_(cytGST)"/>
    <property type="match status" value="1"/>
</dbReference>
<sequence length="214" mass="24002">MKLYSYFRSSASYRVRIALNLKGLPYDYMPVHLLRDGGEQLAPAYRALHSDGLVPTLVDGGEPIQQSLAIVEYLDETHPEPPLLPRGPAARAYVRALALQVACEIHPLDNLRVLKYLTGALGVSEEGKTAWYRHWVETGFASLEERLANDVRRGMFCHGDQPTLADLCLIPQVFNAQRFQIDMQPYPTIMRIHDAAMTLDAFVRASPGRQPDAQ</sequence>
<dbReference type="PANTHER" id="PTHR42673:SF21">
    <property type="entry name" value="GLUTATHIONE S-TRANSFERASE YFCF"/>
    <property type="match status" value="1"/>
</dbReference>
<dbReference type="InterPro" id="IPR004045">
    <property type="entry name" value="Glutathione_S-Trfase_N"/>
</dbReference>
<dbReference type="NCBIfam" id="TIGR01262">
    <property type="entry name" value="maiA"/>
    <property type="match status" value="1"/>
</dbReference>
<evidence type="ECO:0000259" key="2">
    <source>
        <dbReference type="PROSITE" id="PS50404"/>
    </source>
</evidence>
<dbReference type="GO" id="GO:0016034">
    <property type="term" value="F:maleylacetoacetate isomerase activity"/>
    <property type="evidence" value="ECO:0007669"/>
    <property type="project" value="TreeGrafter"/>
</dbReference>
<organism evidence="4 5">
    <name type="scientific">Trinickia caryophylli</name>
    <name type="common">Paraburkholderia caryophylli</name>
    <dbReference type="NCBI Taxonomy" id="28094"/>
    <lineage>
        <taxon>Bacteria</taxon>
        <taxon>Pseudomonadati</taxon>
        <taxon>Pseudomonadota</taxon>
        <taxon>Betaproteobacteria</taxon>
        <taxon>Burkholderiales</taxon>
        <taxon>Burkholderiaceae</taxon>
        <taxon>Trinickia</taxon>
    </lineage>
</organism>
<dbReference type="OrthoDB" id="509852at2"/>
<dbReference type="InterPro" id="IPR005955">
    <property type="entry name" value="GST_Zeta"/>
</dbReference>
<dbReference type="InterPro" id="IPR036249">
    <property type="entry name" value="Thioredoxin-like_sf"/>
</dbReference>
<dbReference type="PANTHER" id="PTHR42673">
    <property type="entry name" value="MALEYLACETOACETATE ISOMERASE"/>
    <property type="match status" value="1"/>
</dbReference>
<dbReference type="SUPFAM" id="SSF52833">
    <property type="entry name" value="Thioredoxin-like"/>
    <property type="match status" value="1"/>
</dbReference>
<dbReference type="CDD" id="cd03191">
    <property type="entry name" value="GST_C_Zeta"/>
    <property type="match status" value="1"/>
</dbReference>
<dbReference type="GO" id="GO:0004364">
    <property type="term" value="F:glutathione transferase activity"/>
    <property type="evidence" value="ECO:0007669"/>
    <property type="project" value="TreeGrafter"/>
</dbReference>
<dbReference type="FunFam" id="1.20.1050.10:FF:000017">
    <property type="entry name" value="Maleylacetoacetate isomerase"/>
    <property type="match status" value="1"/>
</dbReference>